<evidence type="ECO:0000313" key="3">
    <source>
        <dbReference type="Proteomes" id="UP000221359"/>
    </source>
</evidence>
<gene>
    <name evidence="2" type="ORF">GMA2_102</name>
</gene>
<accession>A0A0K0N730</accession>
<keyword evidence="3" id="KW-1185">Reference proteome</keyword>
<feature type="region of interest" description="Disordered" evidence="1">
    <location>
        <begin position="26"/>
        <end position="45"/>
    </location>
</feature>
<dbReference type="Proteomes" id="UP000221359">
    <property type="component" value="Segment"/>
</dbReference>
<sequence length="80" mass="8864">MSMSSSNDSDNAGRCDYEITLYKAPPLPAWNDRGRDPSDEVTESDLEKEIRRCVLNAGHVGPHMIETSSGGQLAVRNERE</sequence>
<evidence type="ECO:0000313" key="2">
    <source>
        <dbReference type="EMBL" id="AKJ72640.1"/>
    </source>
</evidence>
<feature type="region of interest" description="Disordered" evidence="1">
    <location>
        <begin position="61"/>
        <end position="80"/>
    </location>
</feature>
<organism evidence="2 3">
    <name type="scientific">Gordonia phage GMA2</name>
    <dbReference type="NCBI Taxonomy" id="1647283"/>
    <lineage>
        <taxon>Viruses</taxon>
        <taxon>Duplodnaviria</taxon>
        <taxon>Heunggongvirae</taxon>
        <taxon>Uroviricota</taxon>
        <taxon>Caudoviricetes</taxon>
        <taxon>Gimaduovirus</taxon>
        <taxon>Gimaduovirus GMA2</taxon>
    </lineage>
</organism>
<protein>
    <submittedName>
        <fullName evidence="2">Uncharacterized protein</fullName>
    </submittedName>
</protein>
<proteinExistence type="predicted"/>
<dbReference type="EMBL" id="KR063281">
    <property type="protein sequence ID" value="AKJ72640.1"/>
    <property type="molecule type" value="Genomic_DNA"/>
</dbReference>
<reference evidence="2 3" key="1">
    <citation type="journal article" date="2015" name="PLoS ONE">
        <title>Lysis to Kill: Evaluation of the Lytic Abilities, and Genomics of Nine Bacteriophages Infective for Gordonia spp. and Their Potential Use in Activated Sludge Foam Biocontrol.</title>
        <authorList>
            <person name="Dyson Z.A."/>
            <person name="Tucci J."/>
            <person name="Seviour R.J."/>
            <person name="Petrovski S."/>
        </authorList>
    </citation>
    <scope>NUCLEOTIDE SEQUENCE [LARGE SCALE GENOMIC DNA]</scope>
</reference>
<evidence type="ECO:0000256" key="1">
    <source>
        <dbReference type="SAM" id="MobiDB-lite"/>
    </source>
</evidence>
<name>A0A0K0N730_9CAUD</name>